<protein>
    <submittedName>
        <fullName evidence="1">Uncharacterized protein</fullName>
    </submittedName>
</protein>
<gene>
    <name evidence="1" type="ORF">QQF64_010621</name>
</gene>
<dbReference type="Proteomes" id="UP001558613">
    <property type="component" value="Unassembled WGS sequence"/>
</dbReference>
<sequence>MKECILSSCHVSPGCACLVNIHRGCDWVACGTCPSSCCLHNIRPLIPVSPFLRRLFLLLLVSIMLSVSSPHGRHMVLFTSVGFPFMFLERSGTHRVPFTLQHRKYNYSRRPEDVSCHGPRRNRLLFTRRHPTASIGRNS</sequence>
<organism evidence="1 2">
    <name type="scientific">Cirrhinus molitorella</name>
    <name type="common">mud carp</name>
    <dbReference type="NCBI Taxonomy" id="172907"/>
    <lineage>
        <taxon>Eukaryota</taxon>
        <taxon>Metazoa</taxon>
        <taxon>Chordata</taxon>
        <taxon>Craniata</taxon>
        <taxon>Vertebrata</taxon>
        <taxon>Euteleostomi</taxon>
        <taxon>Actinopterygii</taxon>
        <taxon>Neopterygii</taxon>
        <taxon>Teleostei</taxon>
        <taxon>Ostariophysi</taxon>
        <taxon>Cypriniformes</taxon>
        <taxon>Cyprinidae</taxon>
        <taxon>Labeoninae</taxon>
        <taxon>Labeonini</taxon>
        <taxon>Cirrhinus</taxon>
    </lineage>
</organism>
<proteinExistence type="predicted"/>
<evidence type="ECO:0000313" key="1">
    <source>
        <dbReference type="EMBL" id="KAL1257377.1"/>
    </source>
</evidence>
<keyword evidence="2" id="KW-1185">Reference proteome</keyword>
<comment type="caution">
    <text evidence="1">The sequence shown here is derived from an EMBL/GenBank/DDBJ whole genome shotgun (WGS) entry which is preliminary data.</text>
</comment>
<name>A0ABR3LWW5_9TELE</name>
<dbReference type="EMBL" id="JAYMGO010000017">
    <property type="protein sequence ID" value="KAL1257377.1"/>
    <property type="molecule type" value="Genomic_DNA"/>
</dbReference>
<reference evidence="1 2" key="1">
    <citation type="submission" date="2023-09" db="EMBL/GenBank/DDBJ databases">
        <authorList>
            <person name="Wang M."/>
        </authorList>
    </citation>
    <scope>NUCLEOTIDE SEQUENCE [LARGE SCALE GENOMIC DNA]</scope>
    <source>
        <strain evidence="1">GT-2023</strain>
        <tissue evidence="1">Liver</tissue>
    </source>
</reference>
<evidence type="ECO:0000313" key="2">
    <source>
        <dbReference type="Proteomes" id="UP001558613"/>
    </source>
</evidence>
<accession>A0ABR3LWW5</accession>